<evidence type="ECO:0000256" key="4">
    <source>
        <dbReference type="ARBA" id="ARBA00048391"/>
    </source>
</evidence>
<dbReference type="SUPFAM" id="SSF53335">
    <property type="entry name" value="S-adenosyl-L-methionine-dependent methyltransferases"/>
    <property type="match status" value="1"/>
</dbReference>
<dbReference type="InterPro" id="IPR004556">
    <property type="entry name" value="HemK-like"/>
</dbReference>
<dbReference type="InterPro" id="IPR007848">
    <property type="entry name" value="Small_mtfrase_dom"/>
</dbReference>
<dbReference type="RefSeq" id="WP_245708981.1">
    <property type="nucleotide sequence ID" value="NZ_FNTX01000002.1"/>
</dbReference>
<feature type="binding site" evidence="5">
    <location>
        <begin position="234"/>
        <end position="237"/>
    </location>
    <ligand>
        <name>substrate</name>
    </ligand>
</feature>
<protein>
    <recommendedName>
        <fullName evidence="5">Release factor glutamine methyltransferase</fullName>
        <shortName evidence="5">RF MTase</shortName>
        <ecNumber evidence="5">2.1.1.297</ecNumber>
    </recommendedName>
    <alternativeName>
        <fullName evidence="5">N5-glutamine methyltransferase PrmC</fullName>
    </alternativeName>
    <alternativeName>
        <fullName evidence="5">Protein-(glutamine-N5) MTase PrmC</fullName>
    </alternativeName>
    <alternativeName>
        <fullName evidence="5">Protein-glutamine N-methyltransferase PrmC</fullName>
    </alternativeName>
</protein>
<evidence type="ECO:0000256" key="3">
    <source>
        <dbReference type="ARBA" id="ARBA00022691"/>
    </source>
</evidence>
<evidence type="ECO:0000259" key="7">
    <source>
        <dbReference type="Pfam" id="PF17827"/>
    </source>
</evidence>
<evidence type="ECO:0000313" key="8">
    <source>
        <dbReference type="EMBL" id="SEE99786.1"/>
    </source>
</evidence>
<dbReference type="GO" id="GO:0003676">
    <property type="term" value="F:nucleic acid binding"/>
    <property type="evidence" value="ECO:0007669"/>
    <property type="project" value="InterPro"/>
</dbReference>
<dbReference type="NCBIfam" id="TIGR00536">
    <property type="entry name" value="hemK_fam"/>
    <property type="match status" value="1"/>
</dbReference>
<feature type="binding site" evidence="5">
    <location>
        <position position="234"/>
    </location>
    <ligand>
        <name>S-adenosyl-L-methionine</name>
        <dbReference type="ChEBI" id="CHEBI:59789"/>
    </ligand>
</feature>
<dbReference type="Pfam" id="PF17827">
    <property type="entry name" value="PrmC_N"/>
    <property type="match status" value="1"/>
</dbReference>
<dbReference type="CDD" id="cd02440">
    <property type="entry name" value="AdoMet_MTases"/>
    <property type="match status" value="1"/>
</dbReference>
<dbReference type="PANTHER" id="PTHR18895">
    <property type="entry name" value="HEMK METHYLTRANSFERASE"/>
    <property type="match status" value="1"/>
</dbReference>
<name>A0A1H5NE16_9MICO</name>
<dbReference type="Gene3D" id="3.40.50.150">
    <property type="entry name" value="Vaccinia Virus protein VP39"/>
    <property type="match status" value="1"/>
</dbReference>
<sequence length="329" mass="34536">MSDRRRSTGRIGGVGLSADAEQARAHAWESLGLATDGPTQPAPSLDAIVRAGAAILAEAGVPSPEVDALRIAEHLLSTQRLTLVVPPRMPTDFPGRFAEAIDRRRRREPLQHITGTAAFRYIELEVGPGIFVPRPETELVAGAAIEAAQAAIEAGNAAPIVVDLCSGSGAIACSVADEVPGAEVYAVELGQVAASATEENAERLGLTIDVQWSDATSPDVLDYLDGTVDVVVSNPPYIPPDAVPVDPEVRDHDPDLALYGGGTDGLEIPEAVLARAVTLLRHGGALVMEHAEVQAGALRELAEATGVLDEVRTGQDLTGRDRMLLARKR</sequence>
<comment type="similarity">
    <text evidence="5">Belongs to the protein N5-glutamine methyltransferase family. PrmC subfamily.</text>
</comment>
<dbReference type="GO" id="GO:0102559">
    <property type="term" value="F:peptide chain release factor N(5)-glutamine methyltransferase activity"/>
    <property type="evidence" value="ECO:0007669"/>
    <property type="project" value="UniProtKB-EC"/>
</dbReference>
<dbReference type="Gene3D" id="1.10.8.10">
    <property type="entry name" value="DNA helicase RuvA subunit, C-terminal domain"/>
    <property type="match status" value="1"/>
</dbReference>
<dbReference type="InterPro" id="IPR002052">
    <property type="entry name" value="DNA_methylase_N6_adenine_CS"/>
</dbReference>
<evidence type="ECO:0000313" key="9">
    <source>
        <dbReference type="Proteomes" id="UP000199220"/>
    </source>
</evidence>
<proteinExistence type="inferred from homology"/>
<keyword evidence="3 5" id="KW-0949">S-adenosyl-L-methionine</keyword>
<dbReference type="AlphaFoldDB" id="A0A1H5NE16"/>
<reference evidence="9" key="1">
    <citation type="submission" date="2016-10" db="EMBL/GenBank/DDBJ databases">
        <authorList>
            <person name="Varghese N."/>
            <person name="Submissions S."/>
        </authorList>
    </citation>
    <scope>NUCLEOTIDE SEQUENCE [LARGE SCALE GENOMIC DNA]</scope>
    <source>
        <strain evidence="9">DSM 21368</strain>
    </source>
</reference>
<dbReference type="STRING" id="648782.SAMN04488554_4239"/>
<dbReference type="InterPro" id="IPR019874">
    <property type="entry name" value="RF_methyltr_PrmC"/>
</dbReference>
<dbReference type="NCBIfam" id="TIGR03534">
    <property type="entry name" value="RF_mod_PrmC"/>
    <property type="match status" value="1"/>
</dbReference>
<feature type="binding site" evidence="5">
    <location>
        <position position="188"/>
    </location>
    <ligand>
        <name>S-adenosyl-L-methionine</name>
        <dbReference type="ChEBI" id="CHEBI:59789"/>
    </ligand>
</feature>
<evidence type="ECO:0000256" key="5">
    <source>
        <dbReference type="HAMAP-Rule" id="MF_02126"/>
    </source>
</evidence>
<dbReference type="PANTHER" id="PTHR18895:SF74">
    <property type="entry name" value="MTRF1L RELEASE FACTOR GLUTAMINE METHYLTRANSFERASE"/>
    <property type="match status" value="1"/>
</dbReference>
<comment type="catalytic activity">
    <reaction evidence="4 5">
        <text>L-glutaminyl-[peptide chain release factor] + S-adenosyl-L-methionine = N(5)-methyl-L-glutaminyl-[peptide chain release factor] + S-adenosyl-L-homocysteine + H(+)</text>
        <dbReference type="Rhea" id="RHEA:42896"/>
        <dbReference type="Rhea" id="RHEA-COMP:10271"/>
        <dbReference type="Rhea" id="RHEA-COMP:10272"/>
        <dbReference type="ChEBI" id="CHEBI:15378"/>
        <dbReference type="ChEBI" id="CHEBI:30011"/>
        <dbReference type="ChEBI" id="CHEBI:57856"/>
        <dbReference type="ChEBI" id="CHEBI:59789"/>
        <dbReference type="ChEBI" id="CHEBI:61891"/>
        <dbReference type="EC" id="2.1.1.297"/>
    </reaction>
</comment>
<gene>
    <name evidence="5" type="primary">prmC</name>
    <name evidence="8" type="ORF">SAMN04488554_4239</name>
</gene>
<dbReference type="EC" id="2.1.1.297" evidence="5"/>
<dbReference type="EMBL" id="FNTX01000002">
    <property type="protein sequence ID" value="SEE99786.1"/>
    <property type="molecule type" value="Genomic_DNA"/>
</dbReference>
<feature type="domain" description="Methyltransferase small" evidence="6">
    <location>
        <begin position="160"/>
        <end position="237"/>
    </location>
</feature>
<feature type="domain" description="Release factor glutamine methyltransferase N-terminal" evidence="7">
    <location>
        <begin position="49"/>
        <end position="115"/>
    </location>
</feature>
<dbReference type="HAMAP" id="MF_02126">
    <property type="entry name" value="RF_methyltr_PrmC"/>
    <property type="match status" value="1"/>
</dbReference>
<evidence type="ECO:0000256" key="1">
    <source>
        <dbReference type="ARBA" id="ARBA00022603"/>
    </source>
</evidence>
<dbReference type="GO" id="GO:0032259">
    <property type="term" value="P:methylation"/>
    <property type="evidence" value="ECO:0007669"/>
    <property type="project" value="UniProtKB-KW"/>
</dbReference>
<organism evidence="8 9">
    <name type="scientific">Ruania alba</name>
    <dbReference type="NCBI Taxonomy" id="648782"/>
    <lineage>
        <taxon>Bacteria</taxon>
        <taxon>Bacillati</taxon>
        <taxon>Actinomycetota</taxon>
        <taxon>Actinomycetes</taxon>
        <taxon>Micrococcales</taxon>
        <taxon>Ruaniaceae</taxon>
        <taxon>Ruania</taxon>
    </lineage>
</organism>
<evidence type="ECO:0000259" key="6">
    <source>
        <dbReference type="Pfam" id="PF05175"/>
    </source>
</evidence>
<dbReference type="InterPro" id="IPR050320">
    <property type="entry name" value="N5-glutamine_MTase"/>
</dbReference>
<comment type="caution">
    <text evidence="5">Lacks conserved residue(s) required for the propagation of feature annotation.</text>
</comment>
<accession>A0A1H5NE16</accession>
<dbReference type="Proteomes" id="UP000199220">
    <property type="component" value="Unassembled WGS sequence"/>
</dbReference>
<dbReference type="PROSITE" id="PS00092">
    <property type="entry name" value="N6_MTASE"/>
    <property type="match status" value="1"/>
</dbReference>
<keyword evidence="2 5" id="KW-0808">Transferase</keyword>
<keyword evidence="1 5" id="KW-0489">Methyltransferase</keyword>
<evidence type="ECO:0000256" key="2">
    <source>
        <dbReference type="ARBA" id="ARBA00022679"/>
    </source>
</evidence>
<keyword evidence="9" id="KW-1185">Reference proteome</keyword>
<dbReference type="InterPro" id="IPR029063">
    <property type="entry name" value="SAM-dependent_MTases_sf"/>
</dbReference>
<dbReference type="InterPro" id="IPR040758">
    <property type="entry name" value="PrmC_N"/>
</dbReference>
<comment type="function">
    <text evidence="5">Methylates the class 1 translation termination release factors RF1/PrfA and RF2/PrfB on the glutamine residue of the universally conserved GGQ motif.</text>
</comment>
<dbReference type="Pfam" id="PF05175">
    <property type="entry name" value="MTS"/>
    <property type="match status" value="1"/>
</dbReference>